<feature type="region of interest" description="Disordered" evidence="1">
    <location>
        <begin position="59"/>
        <end position="78"/>
    </location>
</feature>
<evidence type="ECO:0000256" key="1">
    <source>
        <dbReference type="SAM" id="MobiDB-lite"/>
    </source>
</evidence>
<sequence length="78" mass="8570">MARQAEVEATVGGNVKGHQTLERQTPMTPQKIVHPMIETLDKIRQKLKLAWKSNMVDINLDGTGERSKGTNGPEGSTN</sequence>
<evidence type="ECO:0000313" key="2">
    <source>
        <dbReference type="Proteomes" id="UP000887565"/>
    </source>
</evidence>
<dbReference type="Proteomes" id="UP000887565">
    <property type="component" value="Unplaced"/>
</dbReference>
<feature type="region of interest" description="Disordered" evidence="1">
    <location>
        <begin position="1"/>
        <end position="29"/>
    </location>
</feature>
<protein>
    <submittedName>
        <fullName evidence="3">Uncharacterized protein</fullName>
    </submittedName>
</protein>
<name>A0A915HXG6_ROMCU</name>
<reference evidence="3" key="1">
    <citation type="submission" date="2022-11" db="UniProtKB">
        <authorList>
            <consortium name="WormBaseParasite"/>
        </authorList>
    </citation>
    <scope>IDENTIFICATION</scope>
</reference>
<accession>A0A915HXG6</accession>
<dbReference type="WBParaSite" id="nRc.2.0.1.t05991-RA">
    <property type="protein sequence ID" value="nRc.2.0.1.t05991-RA"/>
    <property type="gene ID" value="nRc.2.0.1.g05991"/>
</dbReference>
<evidence type="ECO:0000313" key="3">
    <source>
        <dbReference type="WBParaSite" id="nRc.2.0.1.t05991-RA"/>
    </source>
</evidence>
<feature type="compositionally biased region" description="Polar residues" evidence="1">
    <location>
        <begin position="69"/>
        <end position="78"/>
    </location>
</feature>
<dbReference type="AlphaFoldDB" id="A0A915HXG6"/>
<keyword evidence="2" id="KW-1185">Reference proteome</keyword>
<proteinExistence type="predicted"/>
<organism evidence="2 3">
    <name type="scientific">Romanomermis culicivorax</name>
    <name type="common">Nematode worm</name>
    <dbReference type="NCBI Taxonomy" id="13658"/>
    <lineage>
        <taxon>Eukaryota</taxon>
        <taxon>Metazoa</taxon>
        <taxon>Ecdysozoa</taxon>
        <taxon>Nematoda</taxon>
        <taxon>Enoplea</taxon>
        <taxon>Dorylaimia</taxon>
        <taxon>Mermithida</taxon>
        <taxon>Mermithoidea</taxon>
        <taxon>Mermithidae</taxon>
        <taxon>Romanomermis</taxon>
    </lineage>
</organism>